<dbReference type="InterPro" id="IPR003439">
    <property type="entry name" value="ABC_transporter-like_ATP-bd"/>
</dbReference>
<evidence type="ECO:0000256" key="4">
    <source>
        <dbReference type="ARBA" id="ARBA00022840"/>
    </source>
</evidence>
<dbReference type="Proteomes" id="UP000053477">
    <property type="component" value="Unassembled WGS sequence"/>
</dbReference>
<accession>A0A0H2RT02</accession>
<keyword evidence="3" id="KW-0547">Nucleotide-binding</keyword>
<keyword evidence="6" id="KW-0378">Hydrolase</keyword>
<dbReference type="PANTHER" id="PTHR43117:SF4">
    <property type="entry name" value="OSMOPROTECTANT IMPORT ATP-BINDING PROTEIN OSMV"/>
    <property type="match status" value="1"/>
</dbReference>
<dbReference type="InterPro" id="IPR027417">
    <property type="entry name" value="P-loop_NTPase"/>
</dbReference>
<dbReference type="AlphaFoldDB" id="A0A0H2RT02"/>
<dbReference type="InParanoid" id="A0A0H2RT02"/>
<sequence>MRLWVESATSRTFLASRLHHARGLNRLCSNTAETRTRRSYSTSNQTILNIPKANVYRFGDPNKASPVFKDLEWTIRDGESWAIVGPAGNEKTQLLEMLLGYMRLHPSPPGGMFPFLSSKGADPHSSVSLVSFTARRAAGGGAFVDYTARYGAVREEDRLTLREALFSDHSEGGANASELEVLAERLDLKRLLDLPFIVLSNGQTRRARVARALLRRPEILLLDEPLTGLDVNHRPKLTDLLKEIHETGKPRILMSLRPQDPLPNWITHVAAVDGTRVSTGPRALVSAMPAENILDNGCKQVHSTTPDIQQVELVHMKDVNVRYHERHILKNVEWVIRAGERWHLKGANGSGKTTLLSLITGDHPQSYTQASSNFRLFSQPRRRLPTSTLARKVGIASPEIFNAFPRRLGPSALSVKDAIATGFEGTYSYRPRSGEMDERIDELLRALGPRNWSTEPNQQLEDWSERPFAALSSGEQSLVLLMRALVGRAPLVILDEVFAGMDSRMISVARAYLRDKLDPEQAVVFVTHWEEEVPWNLENTRKLTLSDGVATIS</sequence>
<reference evidence="6 7" key="1">
    <citation type="submission" date="2015-04" db="EMBL/GenBank/DDBJ databases">
        <title>Complete genome sequence of Schizopora paradoxa KUC8140, a cosmopolitan wood degrader in East Asia.</title>
        <authorList>
            <consortium name="DOE Joint Genome Institute"/>
            <person name="Min B."/>
            <person name="Park H."/>
            <person name="Jang Y."/>
            <person name="Kim J.-J."/>
            <person name="Kim K.H."/>
            <person name="Pangilinan J."/>
            <person name="Lipzen A."/>
            <person name="Riley R."/>
            <person name="Grigoriev I.V."/>
            <person name="Spatafora J.W."/>
            <person name="Choi I.-G."/>
        </authorList>
    </citation>
    <scope>NUCLEOTIDE SEQUENCE [LARGE SCALE GENOMIC DNA]</scope>
    <source>
        <strain evidence="6 7">KUC8140</strain>
    </source>
</reference>
<evidence type="ECO:0000256" key="1">
    <source>
        <dbReference type="ARBA" id="ARBA00005417"/>
    </source>
</evidence>
<evidence type="ECO:0000313" key="7">
    <source>
        <dbReference type="Proteomes" id="UP000053477"/>
    </source>
</evidence>
<feature type="domain" description="ABC transporter" evidence="5">
    <location>
        <begin position="50"/>
        <end position="305"/>
    </location>
</feature>
<dbReference type="EMBL" id="KQ085934">
    <property type="protein sequence ID" value="KLO15145.1"/>
    <property type="molecule type" value="Genomic_DNA"/>
</dbReference>
<dbReference type="Pfam" id="PF00005">
    <property type="entry name" value="ABC_tran"/>
    <property type="match status" value="2"/>
</dbReference>
<protein>
    <submittedName>
        <fullName evidence="6">p-loop containing nucleoside triphosphate hydrolase protein</fullName>
    </submittedName>
</protein>
<dbReference type="FunCoup" id="A0A0H2RT02">
    <property type="interactions" value="77"/>
</dbReference>
<dbReference type="SUPFAM" id="SSF52540">
    <property type="entry name" value="P-loop containing nucleoside triphosphate hydrolases"/>
    <property type="match status" value="2"/>
</dbReference>
<dbReference type="Gene3D" id="3.40.50.300">
    <property type="entry name" value="P-loop containing nucleotide triphosphate hydrolases"/>
    <property type="match status" value="2"/>
</dbReference>
<keyword evidence="2" id="KW-0813">Transport</keyword>
<comment type="similarity">
    <text evidence="1">Belongs to the ABC transporter superfamily.</text>
</comment>
<dbReference type="PROSITE" id="PS50893">
    <property type="entry name" value="ABC_TRANSPORTER_2"/>
    <property type="match status" value="2"/>
</dbReference>
<gene>
    <name evidence="6" type="ORF">SCHPADRAFT_825232</name>
</gene>
<dbReference type="GO" id="GO:0016887">
    <property type="term" value="F:ATP hydrolysis activity"/>
    <property type="evidence" value="ECO:0007669"/>
    <property type="project" value="InterPro"/>
</dbReference>
<proteinExistence type="inferred from homology"/>
<dbReference type="SMART" id="SM00382">
    <property type="entry name" value="AAA"/>
    <property type="match status" value="2"/>
</dbReference>
<feature type="domain" description="ABC transporter" evidence="5">
    <location>
        <begin position="314"/>
        <end position="553"/>
    </location>
</feature>
<evidence type="ECO:0000259" key="5">
    <source>
        <dbReference type="PROSITE" id="PS50893"/>
    </source>
</evidence>
<dbReference type="GO" id="GO:0005524">
    <property type="term" value="F:ATP binding"/>
    <property type="evidence" value="ECO:0007669"/>
    <property type="project" value="UniProtKB-KW"/>
</dbReference>
<dbReference type="OrthoDB" id="10255969at2759"/>
<name>A0A0H2RT02_9AGAM</name>
<keyword evidence="4" id="KW-0067">ATP-binding</keyword>
<organism evidence="6 7">
    <name type="scientific">Schizopora paradoxa</name>
    <dbReference type="NCBI Taxonomy" id="27342"/>
    <lineage>
        <taxon>Eukaryota</taxon>
        <taxon>Fungi</taxon>
        <taxon>Dikarya</taxon>
        <taxon>Basidiomycota</taxon>
        <taxon>Agaricomycotina</taxon>
        <taxon>Agaricomycetes</taxon>
        <taxon>Hymenochaetales</taxon>
        <taxon>Schizoporaceae</taxon>
        <taxon>Schizopora</taxon>
    </lineage>
</organism>
<evidence type="ECO:0000256" key="2">
    <source>
        <dbReference type="ARBA" id="ARBA00022448"/>
    </source>
</evidence>
<dbReference type="InterPro" id="IPR003593">
    <property type="entry name" value="AAA+_ATPase"/>
</dbReference>
<dbReference type="PANTHER" id="PTHR43117">
    <property type="entry name" value="OSMOPROTECTANT IMPORT ATP-BINDING PROTEIN OSMV"/>
    <property type="match status" value="1"/>
</dbReference>
<dbReference type="STRING" id="27342.A0A0H2RT02"/>
<keyword evidence="7" id="KW-1185">Reference proteome</keyword>
<evidence type="ECO:0000256" key="3">
    <source>
        <dbReference type="ARBA" id="ARBA00022741"/>
    </source>
</evidence>
<evidence type="ECO:0000313" key="6">
    <source>
        <dbReference type="EMBL" id="KLO15145.1"/>
    </source>
</evidence>